<evidence type="ECO:0000313" key="1">
    <source>
        <dbReference type="EMBL" id="TMQ59232.1"/>
    </source>
</evidence>
<dbReference type="Proteomes" id="UP000317716">
    <property type="component" value="Unassembled WGS sequence"/>
</dbReference>
<name>A0A538T6G6_UNCEI</name>
<gene>
    <name evidence="1" type="ORF">E6K72_01815</name>
</gene>
<accession>A0A538T6G6</accession>
<protein>
    <submittedName>
        <fullName evidence="1">DUF2911 domain-containing protein</fullName>
    </submittedName>
</protein>
<dbReference type="Pfam" id="PF11138">
    <property type="entry name" value="DUF2911"/>
    <property type="match status" value="1"/>
</dbReference>
<organism evidence="1 2">
    <name type="scientific">Eiseniibacteriota bacterium</name>
    <dbReference type="NCBI Taxonomy" id="2212470"/>
    <lineage>
        <taxon>Bacteria</taxon>
        <taxon>Candidatus Eiseniibacteriota</taxon>
    </lineage>
</organism>
<reference evidence="1 2" key="1">
    <citation type="journal article" date="2019" name="Nat. Microbiol.">
        <title>Mediterranean grassland soil C-N compound turnover is dependent on rainfall and depth, and is mediated by genomically divergent microorganisms.</title>
        <authorList>
            <person name="Diamond S."/>
            <person name="Andeer P.F."/>
            <person name="Li Z."/>
            <person name="Crits-Christoph A."/>
            <person name="Burstein D."/>
            <person name="Anantharaman K."/>
            <person name="Lane K.R."/>
            <person name="Thomas B.C."/>
            <person name="Pan C."/>
            <person name="Northen T.R."/>
            <person name="Banfield J.F."/>
        </authorList>
    </citation>
    <scope>NUCLEOTIDE SEQUENCE [LARGE SCALE GENOMIC DNA]</scope>
    <source>
        <strain evidence="1">WS_2</strain>
    </source>
</reference>
<sequence>MAREQAGAGLGALSPRDSVKVVAGGAALWIDYGRPAKRGRVVFGDVVPYGEVWRTGANAATQFRSDKALDFGGTVVPAGFYTLWTLPSPAGWKLIVNGETGQWGTAHNAAKDLYTIEMKMSTLPQVVERFTIGVDATDQGGTINLDWDTTRTSATFTVQK</sequence>
<dbReference type="AlphaFoldDB" id="A0A538T6G6"/>
<comment type="caution">
    <text evidence="1">The sequence shown here is derived from an EMBL/GenBank/DDBJ whole genome shotgun (WGS) entry which is preliminary data.</text>
</comment>
<evidence type="ECO:0000313" key="2">
    <source>
        <dbReference type="Proteomes" id="UP000317716"/>
    </source>
</evidence>
<proteinExistence type="predicted"/>
<dbReference type="EMBL" id="VBOS01000054">
    <property type="protein sequence ID" value="TMQ59232.1"/>
    <property type="molecule type" value="Genomic_DNA"/>
</dbReference>
<dbReference type="InterPro" id="IPR021314">
    <property type="entry name" value="DUF2911"/>
</dbReference>